<dbReference type="Proteomes" id="UP000054549">
    <property type="component" value="Unassembled WGS sequence"/>
</dbReference>
<protein>
    <submittedName>
        <fullName evidence="2">Uncharacterized protein</fullName>
    </submittedName>
</protein>
<accession>A0A0C2WDC5</accession>
<dbReference type="HOGENOM" id="CLU_2096281_0_0_1"/>
<evidence type="ECO:0000313" key="3">
    <source>
        <dbReference type="Proteomes" id="UP000054549"/>
    </source>
</evidence>
<organism evidence="2 3">
    <name type="scientific">Amanita muscaria (strain Koide BX008)</name>
    <dbReference type="NCBI Taxonomy" id="946122"/>
    <lineage>
        <taxon>Eukaryota</taxon>
        <taxon>Fungi</taxon>
        <taxon>Dikarya</taxon>
        <taxon>Basidiomycota</taxon>
        <taxon>Agaricomycotina</taxon>
        <taxon>Agaricomycetes</taxon>
        <taxon>Agaricomycetidae</taxon>
        <taxon>Agaricales</taxon>
        <taxon>Pluteineae</taxon>
        <taxon>Amanitaceae</taxon>
        <taxon>Amanita</taxon>
    </lineage>
</organism>
<gene>
    <name evidence="2" type="ORF">M378DRAFT_14882</name>
</gene>
<proteinExistence type="predicted"/>
<evidence type="ECO:0000256" key="1">
    <source>
        <dbReference type="SAM" id="MobiDB-lite"/>
    </source>
</evidence>
<feature type="region of interest" description="Disordered" evidence="1">
    <location>
        <begin position="28"/>
        <end position="58"/>
    </location>
</feature>
<dbReference type="EMBL" id="KN818317">
    <property type="protein sequence ID" value="KIL59362.1"/>
    <property type="molecule type" value="Genomic_DNA"/>
</dbReference>
<keyword evidence="3" id="KW-1185">Reference proteome</keyword>
<dbReference type="InParanoid" id="A0A0C2WDC5"/>
<reference evidence="2 3" key="1">
    <citation type="submission" date="2014-04" db="EMBL/GenBank/DDBJ databases">
        <title>Evolutionary Origins and Diversification of the Mycorrhizal Mutualists.</title>
        <authorList>
            <consortium name="DOE Joint Genome Institute"/>
            <consortium name="Mycorrhizal Genomics Consortium"/>
            <person name="Kohler A."/>
            <person name="Kuo A."/>
            <person name="Nagy L.G."/>
            <person name="Floudas D."/>
            <person name="Copeland A."/>
            <person name="Barry K.W."/>
            <person name="Cichocki N."/>
            <person name="Veneault-Fourrey C."/>
            <person name="LaButti K."/>
            <person name="Lindquist E.A."/>
            <person name="Lipzen A."/>
            <person name="Lundell T."/>
            <person name="Morin E."/>
            <person name="Murat C."/>
            <person name="Riley R."/>
            <person name="Ohm R."/>
            <person name="Sun H."/>
            <person name="Tunlid A."/>
            <person name="Henrissat B."/>
            <person name="Grigoriev I.V."/>
            <person name="Hibbett D.S."/>
            <person name="Martin F."/>
        </authorList>
    </citation>
    <scope>NUCLEOTIDE SEQUENCE [LARGE SCALE GENOMIC DNA]</scope>
    <source>
        <strain evidence="2 3">Koide BX008</strain>
    </source>
</reference>
<sequence>MPTQKWPSEGGQFAGSVALHWAKAVECSKGEETAKRETSPSNGETKPLQDIQGGRYARREERARYANAQDTLDAQDPQCAPGMQNVQKLRETAELYRASVYSNDSEAGGSRLVESE</sequence>
<evidence type="ECO:0000313" key="2">
    <source>
        <dbReference type="EMBL" id="KIL59362.1"/>
    </source>
</evidence>
<feature type="compositionally biased region" description="Basic and acidic residues" evidence="1">
    <location>
        <begin position="28"/>
        <end position="38"/>
    </location>
</feature>
<dbReference type="AlphaFoldDB" id="A0A0C2WDC5"/>
<name>A0A0C2WDC5_AMAMK</name>